<feature type="domain" description="Acyltransferase 3" evidence="2">
    <location>
        <begin position="16"/>
        <end position="135"/>
    </location>
</feature>
<sequence>MVVGVGLFWLTTTNWYRASWRLIRRASARRTLLALSLATIAGAASISHQHTIPIVAAAAGVAVWICSFNATLPETRIWRAVAWIGDRSYSLYLCHLPVFIIAREIMTRIGAKEYWDSAPLIWCAAPFAIGAALLAADVTYRLVELPFAKRGRAISEHKDRAGVPVSPVSIPPTHH</sequence>
<evidence type="ECO:0000313" key="3">
    <source>
        <dbReference type="EMBL" id="EEF26717.1"/>
    </source>
</evidence>
<dbReference type="InterPro" id="IPR002656">
    <property type="entry name" value="Acyl_transf_3_dom"/>
</dbReference>
<dbReference type="AlphaFoldDB" id="B9TBP8"/>
<protein>
    <recommendedName>
        <fullName evidence="2">Acyltransferase 3 domain-containing protein</fullName>
    </recommendedName>
</protein>
<keyword evidence="1" id="KW-0812">Transmembrane</keyword>
<proteinExistence type="predicted"/>
<dbReference type="GO" id="GO:0016747">
    <property type="term" value="F:acyltransferase activity, transferring groups other than amino-acyl groups"/>
    <property type="evidence" value="ECO:0007669"/>
    <property type="project" value="InterPro"/>
</dbReference>
<evidence type="ECO:0000259" key="2">
    <source>
        <dbReference type="Pfam" id="PF01757"/>
    </source>
</evidence>
<accession>B9TBP8</accession>
<evidence type="ECO:0000313" key="4">
    <source>
        <dbReference type="Proteomes" id="UP000008311"/>
    </source>
</evidence>
<organism evidence="3 4">
    <name type="scientific">Ricinus communis</name>
    <name type="common">Castor bean</name>
    <dbReference type="NCBI Taxonomy" id="3988"/>
    <lineage>
        <taxon>Eukaryota</taxon>
        <taxon>Viridiplantae</taxon>
        <taxon>Streptophyta</taxon>
        <taxon>Embryophyta</taxon>
        <taxon>Tracheophyta</taxon>
        <taxon>Spermatophyta</taxon>
        <taxon>Magnoliopsida</taxon>
        <taxon>eudicotyledons</taxon>
        <taxon>Gunneridae</taxon>
        <taxon>Pentapetalae</taxon>
        <taxon>rosids</taxon>
        <taxon>fabids</taxon>
        <taxon>Malpighiales</taxon>
        <taxon>Euphorbiaceae</taxon>
        <taxon>Acalyphoideae</taxon>
        <taxon>Acalypheae</taxon>
        <taxon>Ricinus</taxon>
    </lineage>
</organism>
<dbReference type="Proteomes" id="UP000008311">
    <property type="component" value="Unassembled WGS sequence"/>
</dbReference>
<feature type="transmembrane region" description="Helical" evidence="1">
    <location>
        <begin position="117"/>
        <end position="140"/>
    </location>
</feature>
<dbReference type="EMBL" id="EQ976641">
    <property type="protein sequence ID" value="EEF26717.1"/>
    <property type="molecule type" value="Genomic_DNA"/>
</dbReference>
<gene>
    <name evidence="3" type="ORF">RCOM_1995500</name>
</gene>
<feature type="transmembrane region" description="Helical" evidence="1">
    <location>
        <begin position="92"/>
        <end position="111"/>
    </location>
</feature>
<keyword evidence="1" id="KW-0472">Membrane</keyword>
<keyword evidence="4" id="KW-1185">Reference proteome</keyword>
<name>B9TBP8_RICCO</name>
<feature type="transmembrane region" description="Helical" evidence="1">
    <location>
        <begin position="54"/>
        <end position="72"/>
    </location>
</feature>
<dbReference type="InParanoid" id="B9TBP8"/>
<reference evidence="4" key="1">
    <citation type="journal article" date="2010" name="Nat. Biotechnol.">
        <title>Draft genome sequence of the oilseed species Ricinus communis.</title>
        <authorList>
            <person name="Chan A.P."/>
            <person name="Crabtree J."/>
            <person name="Zhao Q."/>
            <person name="Lorenzi H."/>
            <person name="Orvis J."/>
            <person name="Puiu D."/>
            <person name="Melake-Berhan A."/>
            <person name="Jones K.M."/>
            <person name="Redman J."/>
            <person name="Chen G."/>
            <person name="Cahoon E.B."/>
            <person name="Gedil M."/>
            <person name="Stanke M."/>
            <person name="Haas B.J."/>
            <person name="Wortman J.R."/>
            <person name="Fraser-Liggett C.M."/>
            <person name="Ravel J."/>
            <person name="Rabinowicz P.D."/>
        </authorList>
    </citation>
    <scope>NUCLEOTIDE SEQUENCE [LARGE SCALE GENOMIC DNA]</scope>
    <source>
        <strain evidence="4">cv. Hale</strain>
    </source>
</reference>
<dbReference type="Pfam" id="PF01757">
    <property type="entry name" value="Acyl_transf_3"/>
    <property type="match status" value="1"/>
</dbReference>
<keyword evidence="1" id="KW-1133">Transmembrane helix</keyword>
<evidence type="ECO:0000256" key="1">
    <source>
        <dbReference type="SAM" id="Phobius"/>
    </source>
</evidence>